<dbReference type="Pfam" id="PF00772">
    <property type="entry name" value="DnaB"/>
    <property type="match status" value="1"/>
</dbReference>
<keyword evidence="2" id="KW-0235">DNA replication</keyword>
<feature type="domain" description="DNA helicase DnaB-like N-terminal" evidence="4">
    <location>
        <begin position="8"/>
        <end position="46"/>
    </location>
</feature>
<accession>A0A9D9DDE8</accession>
<dbReference type="EMBL" id="JADINC010000072">
    <property type="protein sequence ID" value="MBO8425657.1"/>
    <property type="molecule type" value="Genomic_DNA"/>
</dbReference>
<gene>
    <name evidence="5" type="ORF">IAC69_04240</name>
</gene>
<sequence>MDFTPKTLPTNLEAEQAVLAAVLMNNRALERVSEFLKPEHFSHPAH</sequence>
<dbReference type="InterPro" id="IPR036185">
    <property type="entry name" value="DNA_heli_DnaB-like_N_sf"/>
</dbReference>
<comment type="caution">
    <text evidence="5">The sequence shown here is derived from an EMBL/GenBank/DDBJ whole genome shotgun (WGS) entry which is preliminary data.</text>
</comment>
<proteinExistence type="predicted"/>
<dbReference type="Proteomes" id="UP000823630">
    <property type="component" value="Unassembled WGS sequence"/>
</dbReference>
<keyword evidence="1" id="KW-0639">Primosome</keyword>
<keyword evidence="3" id="KW-0238">DNA-binding</keyword>
<dbReference type="GO" id="GO:0005524">
    <property type="term" value="F:ATP binding"/>
    <property type="evidence" value="ECO:0007669"/>
    <property type="project" value="InterPro"/>
</dbReference>
<dbReference type="GO" id="GO:0003677">
    <property type="term" value="F:DNA binding"/>
    <property type="evidence" value="ECO:0007669"/>
    <property type="project" value="UniProtKB-KW"/>
</dbReference>
<dbReference type="GO" id="GO:0006269">
    <property type="term" value="P:DNA replication, synthesis of primer"/>
    <property type="evidence" value="ECO:0007669"/>
    <property type="project" value="UniProtKB-KW"/>
</dbReference>
<dbReference type="GO" id="GO:1990077">
    <property type="term" value="C:primosome complex"/>
    <property type="evidence" value="ECO:0007669"/>
    <property type="project" value="UniProtKB-KW"/>
</dbReference>
<dbReference type="AlphaFoldDB" id="A0A9D9DDE8"/>
<dbReference type="InterPro" id="IPR007693">
    <property type="entry name" value="DNA_helicase_DnaB-like_N"/>
</dbReference>
<protein>
    <recommendedName>
        <fullName evidence="4">DNA helicase DnaB-like N-terminal domain-containing protein</fullName>
    </recommendedName>
</protein>
<name>A0A9D9DDE8_9PROT</name>
<evidence type="ECO:0000313" key="5">
    <source>
        <dbReference type="EMBL" id="MBO8425657.1"/>
    </source>
</evidence>
<evidence type="ECO:0000256" key="1">
    <source>
        <dbReference type="ARBA" id="ARBA00022515"/>
    </source>
</evidence>
<dbReference type="Gene3D" id="1.10.860.10">
    <property type="entry name" value="DNAb Helicase, Chain A"/>
    <property type="match status" value="1"/>
</dbReference>
<feature type="non-terminal residue" evidence="5">
    <location>
        <position position="46"/>
    </location>
</feature>
<dbReference type="InterPro" id="IPR016136">
    <property type="entry name" value="DNA_helicase_N/primase_C"/>
</dbReference>
<evidence type="ECO:0000313" key="6">
    <source>
        <dbReference type="Proteomes" id="UP000823630"/>
    </source>
</evidence>
<evidence type="ECO:0000259" key="4">
    <source>
        <dbReference type="Pfam" id="PF00772"/>
    </source>
</evidence>
<dbReference type="SUPFAM" id="SSF48024">
    <property type="entry name" value="N-terminal domain of DnaB helicase"/>
    <property type="match status" value="1"/>
</dbReference>
<reference evidence="5" key="1">
    <citation type="submission" date="2020-10" db="EMBL/GenBank/DDBJ databases">
        <authorList>
            <person name="Gilroy R."/>
        </authorList>
    </citation>
    <scope>NUCLEOTIDE SEQUENCE</scope>
    <source>
        <strain evidence="5">8207</strain>
    </source>
</reference>
<organism evidence="5 6">
    <name type="scientific">Candidatus Enterousia avistercoris</name>
    <dbReference type="NCBI Taxonomy" id="2840788"/>
    <lineage>
        <taxon>Bacteria</taxon>
        <taxon>Pseudomonadati</taxon>
        <taxon>Pseudomonadota</taxon>
        <taxon>Alphaproteobacteria</taxon>
        <taxon>Candidatus Enterousia</taxon>
    </lineage>
</organism>
<dbReference type="GO" id="GO:0003678">
    <property type="term" value="F:DNA helicase activity"/>
    <property type="evidence" value="ECO:0007669"/>
    <property type="project" value="InterPro"/>
</dbReference>
<reference evidence="5" key="2">
    <citation type="journal article" date="2021" name="PeerJ">
        <title>Extensive microbial diversity within the chicken gut microbiome revealed by metagenomics and culture.</title>
        <authorList>
            <person name="Gilroy R."/>
            <person name="Ravi A."/>
            <person name="Getino M."/>
            <person name="Pursley I."/>
            <person name="Horton D.L."/>
            <person name="Alikhan N.F."/>
            <person name="Baker D."/>
            <person name="Gharbi K."/>
            <person name="Hall N."/>
            <person name="Watson M."/>
            <person name="Adriaenssens E.M."/>
            <person name="Foster-Nyarko E."/>
            <person name="Jarju S."/>
            <person name="Secka A."/>
            <person name="Antonio M."/>
            <person name="Oren A."/>
            <person name="Chaudhuri R.R."/>
            <person name="La Ragione R."/>
            <person name="Hildebrand F."/>
            <person name="Pallen M.J."/>
        </authorList>
    </citation>
    <scope>NUCLEOTIDE SEQUENCE</scope>
    <source>
        <strain evidence="5">8207</strain>
    </source>
</reference>
<evidence type="ECO:0000256" key="3">
    <source>
        <dbReference type="ARBA" id="ARBA00023125"/>
    </source>
</evidence>
<evidence type="ECO:0000256" key="2">
    <source>
        <dbReference type="ARBA" id="ARBA00022705"/>
    </source>
</evidence>